<gene>
    <name evidence="2" type="ORF">GOP47_0021296</name>
</gene>
<name>A0A9D4UAV0_ADICA</name>
<protein>
    <submittedName>
        <fullName evidence="2">Uncharacterized protein</fullName>
    </submittedName>
</protein>
<evidence type="ECO:0000313" key="3">
    <source>
        <dbReference type="Proteomes" id="UP000886520"/>
    </source>
</evidence>
<proteinExistence type="predicted"/>
<sequence length="181" mass="20342">RTQVARAIPARAWGAKNGAAGQHEGIGVHKVLAMIKARGEWIYKRKEGLARAPFVWSKGDKGQMAEGGELACKAGTCEAKRARRWLRRAFWCTGWACRLMMTMAAKRNQSCRELREPEFSMKEVFNTLGVGIQQQARSKLHSSRFGDNSGRTTSNVRSKQYDKKKDELQLSGPYLQEAIVL</sequence>
<dbReference type="EMBL" id="JABFUD020000020">
    <property type="protein sequence ID" value="KAI5064626.1"/>
    <property type="molecule type" value="Genomic_DNA"/>
</dbReference>
<reference evidence="2" key="1">
    <citation type="submission" date="2021-01" db="EMBL/GenBank/DDBJ databases">
        <title>Adiantum capillus-veneris genome.</title>
        <authorList>
            <person name="Fang Y."/>
            <person name="Liao Q."/>
        </authorList>
    </citation>
    <scope>NUCLEOTIDE SEQUENCE</scope>
    <source>
        <strain evidence="2">H3</strain>
        <tissue evidence="2">Leaf</tissue>
    </source>
</reference>
<evidence type="ECO:0000256" key="1">
    <source>
        <dbReference type="SAM" id="MobiDB-lite"/>
    </source>
</evidence>
<feature type="region of interest" description="Disordered" evidence="1">
    <location>
        <begin position="136"/>
        <end position="162"/>
    </location>
</feature>
<keyword evidence="3" id="KW-1185">Reference proteome</keyword>
<feature type="compositionally biased region" description="Polar residues" evidence="1">
    <location>
        <begin position="145"/>
        <end position="158"/>
    </location>
</feature>
<accession>A0A9D4UAV0</accession>
<dbReference type="AlphaFoldDB" id="A0A9D4UAV0"/>
<feature type="non-terminal residue" evidence="2">
    <location>
        <position position="1"/>
    </location>
</feature>
<organism evidence="2 3">
    <name type="scientific">Adiantum capillus-veneris</name>
    <name type="common">Maidenhair fern</name>
    <dbReference type="NCBI Taxonomy" id="13818"/>
    <lineage>
        <taxon>Eukaryota</taxon>
        <taxon>Viridiplantae</taxon>
        <taxon>Streptophyta</taxon>
        <taxon>Embryophyta</taxon>
        <taxon>Tracheophyta</taxon>
        <taxon>Polypodiopsida</taxon>
        <taxon>Polypodiidae</taxon>
        <taxon>Polypodiales</taxon>
        <taxon>Pteridineae</taxon>
        <taxon>Pteridaceae</taxon>
        <taxon>Vittarioideae</taxon>
        <taxon>Adiantum</taxon>
    </lineage>
</organism>
<dbReference type="Proteomes" id="UP000886520">
    <property type="component" value="Chromosome 20"/>
</dbReference>
<evidence type="ECO:0000313" key="2">
    <source>
        <dbReference type="EMBL" id="KAI5064626.1"/>
    </source>
</evidence>
<comment type="caution">
    <text evidence="2">The sequence shown here is derived from an EMBL/GenBank/DDBJ whole genome shotgun (WGS) entry which is preliminary data.</text>
</comment>